<protein>
    <recommendedName>
        <fullName evidence="5">Proline-rich protein</fullName>
    </recommendedName>
</protein>
<dbReference type="Proteomes" id="UP000586042">
    <property type="component" value="Unassembled WGS sequence"/>
</dbReference>
<feature type="compositionally biased region" description="Low complexity" evidence="1">
    <location>
        <begin position="278"/>
        <end position="290"/>
    </location>
</feature>
<evidence type="ECO:0008006" key="5">
    <source>
        <dbReference type="Google" id="ProtNLM"/>
    </source>
</evidence>
<gene>
    <name evidence="3" type="ORF">HTZ77_28660</name>
</gene>
<name>A0A7Y6M6J8_9ACTN</name>
<evidence type="ECO:0000256" key="2">
    <source>
        <dbReference type="SAM" id="Phobius"/>
    </source>
</evidence>
<feature type="compositionally biased region" description="Low complexity" evidence="1">
    <location>
        <begin position="325"/>
        <end position="341"/>
    </location>
</feature>
<feature type="compositionally biased region" description="Pro residues" evidence="1">
    <location>
        <begin position="291"/>
        <end position="300"/>
    </location>
</feature>
<comment type="caution">
    <text evidence="3">The sequence shown here is derived from an EMBL/GenBank/DDBJ whole genome shotgun (WGS) entry which is preliminary data.</text>
</comment>
<keyword evidence="4" id="KW-1185">Reference proteome</keyword>
<feature type="region of interest" description="Disordered" evidence="1">
    <location>
        <begin position="277"/>
        <end position="341"/>
    </location>
</feature>
<sequence>MTSIAAYAQAVRDALADHPDREELLEDLDDHLAEIAAESDVPLEERLGPPAAYAEELAAAYGGRPAGRQRRRLELRRRLGDLHATLLRQAPYRALVAFLPELRPGWWLLRGYVVALLVLNLAGRGEDHIAPANPGEWVVVVAMVCASVWFGRRARDRAARLLAVAVNVVAGLGLFGGFVTAGHLAGYQEDLRNIRANPRVLMETASGVDGEVYNIKPYAKDGTPLTDVYLYDQDGNPVITHPENHGYTVNRSCGEVILNRYPLPLITEEYTVDDSGVAHSTAPCPTASAPSPMPSVPPTQPEATASVTATPTPAEETPGEENPVEETPAKPAATPTPKRSR</sequence>
<feature type="compositionally biased region" description="Low complexity" evidence="1">
    <location>
        <begin position="301"/>
        <end position="316"/>
    </location>
</feature>
<feature type="transmembrane region" description="Helical" evidence="2">
    <location>
        <begin position="162"/>
        <end position="185"/>
    </location>
</feature>
<feature type="transmembrane region" description="Helical" evidence="2">
    <location>
        <begin position="134"/>
        <end position="150"/>
    </location>
</feature>
<reference evidence="3 4" key="1">
    <citation type="submission" date="2020-06" db="EMBL/GenBank/DDBJ databases">
        <title>Nonomuraea sp. SMC257, a novel actinomycete isolated from soil.</title>
        <authorList>
            <person name="Chanama M."/>
        </authorList>
    </citation>
    <scope>NUCLEOTIDE SEQUENCE [LARGE SCALE GENOMIC DNA]</scope>
    <source>
        <strain evidence="3 4">SMC257</strain>
    </source>
</reference>
<evidence type="ECO:0000256" key="1">
    <source>
        <dbReference type="SAM" id="MobiDB-lite"/>
    </source>
</evidence>
<dbReference type="EMBL" id="JABWGN010000011">
    <property type="protein sequence ID" value="NUW35374.1"/>
    <property type="molecule type" value="Genomic_DNA"/>
</dbReference>
<evidence type="ECO:0000313" key="4">
    <source>
        <dbReference type="Proteomes" id="UP000586042"/>
    </source>
</evidence>
<keyword evidence="2" id="KW-0472">Membrane</keyword>
<dbReference type="RefSeq" id="WP_175592807.1">
    <property type="nucleotide sequence ID" value="NZ_JABWGN010000011.1"/>
</dbReference>
<accession>A0A7Y6M6J8</accession>
<keyword evidence="2" id="KW-0812">Transmembrane</keyword>
<dbReference type="AlphaFoldDB" id="A0A7Y6M6J8"/>
<feature type="transmembrane region" description="Helical" evidence="2">
    <location>
        <begin position="105"/>
        <end position="122"/>
    </location>
</feature>
<keyword evidence="2" id="KW-1133">Transmembrane helix</keyword>
<proteinExistence type="predicted"/>
<evidence type="ECO:0000313" key="3">
    <source>
        <dbReference type="EMBL" id="NUW35374.1"/>
    </source>
</evidence>
<organism evidence="3 4">
    <name type="scientific">Nonomuraea montanisoli</name>
    <dbReference type="NCBI Taxonomy" id="2741721"/>
    <lineage>
        <taxon>Bacteria</taxon>
        <taxon>Bacillati</taxon>
        <taxon>Actinomycetota</taxon>
        <taxon>Actinomycetes</taxon>
        <taxon>Streptosporangiales</taxon>
        <taxon>Streptosporangiaceae</taxon>
        <taxon>Nonomuraea</taxon>
    </lineage>
</organism>